<proteinExistence type="predicted"/>
<dbReference type="OrthoDB" id="5213630at2759"/>
<dbReference type="EMBL" id="JADFTT010000237">
    <property type="protein sequence ID" value="KAG5764668.1"/>
    <property type="molecule type" value="Genomic_DNA"/>
</dbReference>
<dbReference type="AlphaFoldDB" id="A0A9P7HR59"/>
<reference evidence="2" key="1">
    <citation type="journal article" date="2020" name="bioRxiv">
        <title>Historical genomics reveals the evolutionary mechanisms behind multiple outbreaks of the host-specific coffee wilt pathogen Fusarium xylarioides.</title>
        <authorList>
            <person name="Peck D."/>
            <person name="Nowell R.W."/>
            <person name="Flood J."/>
            <person name="Ryan M.J."/>
            <person name="Barraclough T.G."/>
        </authorList>
    </citation>
    <scope>NUCLEOTIDE SEQUENCE</scope>
    <source>
        <strain evidence="2">IMI 127659i</strain>
    </source>
</reference>
<name>A0A9P7HR59_9HYPO</name>
<reference evidence="2" key="2">
    <citation type="submission" date="2020-10" db="EMBL/GenBank/DDBJ databases">
        <authorList>
            <person name="Peck L.D."/>
            <person name="Nowell R.W."/>
            <person name="Flood J."/>
            <person name="Ryan M.J."/>
            <person name="Barraclough T.G."/>
        </authorList>
    </citation>
    <scope>NUCLEOTIDE SEQUENCE</scope>
    <source>
        <strain evidence="2">IMI 127659i</strain>
    </source>
</reference>
<evidence type="ECO:0000313" key="2">
    <source>
        <dbReference type="EMBL" id="KAG5764668.1"/>
    </source>
</evidence>
<feature type="coiled-coil region" evidence="1">
    <location>
        <begin position="22"/>
        <end position="49"/>
    </location>
</feature>
<protein>
    <submittedName>
        <fullName evidence="2">Uncharacterized protein</fullName>
    </submittedName>
</protein>
<gene>
    <name evidence="2" type="ORF">H9Q72_007273</name>
</gene>
<evidence type="ECO:0000313" key="3">
    <source>
        <dbReference type="Proteomes" id="UP000750502"/>
    </source>
</evidence>
<sequence length="114" mass="13303">MDIDDCQEQQKVLSEGALDAKLAHLKTQLQEKTQKLEELQEKCDMMTQDAIKNSQKLKESQEKCDIISQDIIKKDQDVTKFRRLWKKAAMEHDKFRASGQGFYQITDNILMVLL</sequence>
<comment type="caution">
    <text evidence="2">The sequence shown here is derived from an EMBL/GenBank/DDBJ whole genome shotgun (WGS) entry which is preliminary data.</text>
</comment>
<keyword evidence="3" id="KW-1185">Reference proteome</keyword>
<evidence type="ECO:0000256" key="1">
    <source>
        <dbReference type="SAM" id="Coils"/>
    </source>
</evidence>
<keyword evidence="1" id="KW-0175">Coiled coil</keyword>
<organism evidence="2 3">
    <name type="scientific">Fusarium xylarioides</name>
    <dbReference type="NCBI Taxonomy" id="221167"/>
    <lineage>
        <taxon>Eukaryota</taxon>
        <taxon>Fungi</taxon>
        <taxon>Dikarya</taxon>
        <taxon>Ascomycota</taxon>
        <taxon>Pezizomycotina</taxon>
        <taxon>Sordariomycetes</taxon>
        <taxon>Hypocreomycetidae</taxon>
        <taxon>Hypocreales</taxon>
        <taxon>Nectriaceae</taxon>
        <taxon>Fusarium</taxon>
        <taxon>Fusarium fujikuroi species complex</taxon>
    </lineage>
</organism>
<accession>A0A9P7HR59</accession>
<dbReference type="Proteomes" id="UP000750502">
    <property type="component" value="Unassembled WGS sequence"/>
</dbReference>